<feature type="transmembrane region" description="Helical" evidence="14">
    <location>
        <begin position="180"/>
        <end position="199"/>
    </location>
</feature>
<keyword evidence="5 12" id="KW-0812">Transmembrane</keyword>
<keyword evidence="11 13" id="KW-0371">Homeobox</keyword>
<proteinExistence type="predicted"/>
<comment type="catalytic activity">
    <reaction evidence="10">
        <text>sphinganine + octadecanoyl-CoA = N-(octadecanoyl)-sphinganine + CoA + H(+)</text>
        <dbReference type="Rhea" id="RHEA:36547"/>
        <dbReference type="ChEBI" id="CHEBI:15378"/>
        <dbReference type="ChEBI" id="CHEBI:57287"/>
        <dbReference type="ChEBI" id="CHEBI:57394"/>
        <dbReference type="ChEBI" id="CHEBI:57817"/>
        <dbReference type="ChEBI" id="CHEBI:67033"/>
    </reaction>
    <physiologicalReaction direction="left-to-right" evidence="10">
        <dbReference type="Rhea" id="RHEA:36548"/>
    </physiologicalReaction>
</comment>
<evidence type="ECO:0000256" key="4">
    <source>
        <dbReference type="ARBA" id="ARBA00022679"/>
    </source>
</evidence>
<keyword evidence="9 12" id="KW-0472">Membrane</keyword>
<reference evidence="17 18" key="1">
    <citation type="submission" date="2021-06" db="EMBL/GenBank/DDBJ databases">
        <authorList>
            <person name="Palmer J.M."/>
        </authorList>
    </citation>
    <scope>NUCLEOTIDE SEQUENCE [LARGE SCALE GENOMIC DNA]</scope>
    <source>
        <strain evidence="18">if_2019</strain>
        <tissue evidence="17">Muscle</tissue>
    </source>
</reference>
<sequence>MLQTIKEWLWWERLWLPKRVSWADLEDKDDRIYAKASQLYDAVPCALCLLVVRYLFERYLAMPLANALGIRDKVRLTAEENSILEKYFCSQARNPSRADVWSLSKKTGWPERRVEVWFRRRRNQDRPGLQKRFCEASWRCVFYLCAFLGGLLALYDKPWFYDLREVWIEFPKQSMLPSQYWYYMLEMGFYLSLLLSLTFDVKRKDFQEQVIHHVATLILLSFSWISNYIRIGTLVMAVHDSSDIVLEGGKLFNYAKWKKTANVMFVVFTLVFMMTRIVIFPFWLIHCTWVYPLDHYDPFFGYYFFNLMLLVLQILHIYWAFLISRMAYTFIFNKQLDGDVRSDEEEDDSDSQKDIKPKLSHMNGAINGARGRANVKMACKRIFRPKVKTGNWNEDLILEEESMKRYFEKKEKGELLVQKVDFLKRNILEPVNLSVPNDGQLRFGDVVMLVNVGGENRQLSAVGINVDVNSLTKTPSPGIQTPCGVSAARGIQPCIRTAFIITSVDGSPEGSNLHFDQSFALRTTGGFARG</sequence>
<dbReference type="CDD" id="cd00086">
    <property type="entry name" value="homeodomain"/>
    <property type="match status" value="1"/>
</dbReference>
<evidence type="ECO:0000256" key="11">
    <source>
        <dbReference type="PROSITE-ProRule" id="PRU00108"/>
    </source>
</evidence>
<keyword evidence="7 14" id="KW-1133">Transmembrane helix</keyword>
<evidence type="ECO:0000256" key="10">
    <source>
        <dbReference type="ARBA" id="ARBA00049036"/>
    </source>
</evidence>
<comment type="pathway">
    <text evidence="3">Sphingolipid metabolism.</text>
</comment>
<evidence type="ECO:0000259" key="15">
    <source>
        <dbReference type="PROSITE" id="PS50071"/>
    </source>
</evidence>
<dbReference type="EMBL" id="JAHRIQ010025145">
    <property type="protein sequence ID" value="MEQ2229511.1"/>
    <property type="molecule type" value="Genomic_DNA"/>
</dbReference>
<keyword evidence="18" id="KW-1185">Reference proteome</keyword>
<feature type="domain" description="TLC" evidence="16">
    <location>
        <begin position="131"/>
        <end position="332"/>
    </location>
</feature>
<dbReference type="SUPFAM" id="SSF46689">
    <property type="entry name" value="Homeodomain-like"/>
    <property type="match status" value="1"/>
</dbReference>
<dbReference type="InterPro" id="IPR001356">
    <property type="entry name" value="HD"/>
</dbReference>
<evidence type="ECO:0000256" key="3">
    <source>
        <dbReference type="ARBA" id="ARBA00004991"/>
    </source>
</evidence>
<dbReference type="InterPro" id="IPR006634">
    <property type="entry name" value="TLC-dom"/>
</dbReference>
<comment type="subcellular location">
    <subcellularLocation>
        <location evidence="1">Endoplasmic reticulum membrane</location>
        <topology evidence="1">Multi-pass membrane protein</topology>
    </subcellularLocation>
    <subcellularLocation>
        <location evidence="11 13">Nucleus</location>
    </subcellularLocation>
</comment>
<feature type="domain" description="Homeobox" evidence="15">
    <location>
        <begin position="67"/>
        <end position="128"/>
    </location>
</feature>
<dbReference type="Pfam" id="PF03798">
    <property type="entry name" value="TRAM_LAG1_CLN8"/>
    <property type="match status" value="1"/>
</dbReference>
<feature type="transmembrane region" description="Helical" evidence="14">
    <location>
        <begin position="303"/>
        <end position="324"/>
    </location>
</feature>
<keyword evidence="11 13" id="KW-0238">DNA-binding</keyword>
<keyword evidence="11 13" id="KW-0539">Nucleus</keyword>
<evidence type="ECO:0000256" key="8">
    <source>
        <dbReference type="ARBA" id="ARBA00023098"/>
    </source>
</evidence>
<evidence type="ECO:0000256" key="12">
    <source>
        <dbReference type="PROSITE-ProRule" id="PRU00205"/>
    </source>
</evidence>
<dbReference type="InterPro" id="IPR055325">
    <property type="entry name" value="CF161"/>
</dbReference>
<keyword evidence="6" id="KW-0256">Endoplasmic reticulum</keyword>
<comment type="pathway">
    <text evidence="2">Lipid metabolism; sphingolipid metabolism.</text>
</comment>
<dbReference type="Gene3D" id="1.10.10.60">
    <property type="entry name" value="Homeodomain-like"/>
    <property type="match status" value="1"/>
</dbReference>
<evidence type="ECO:0000256" key="14">
    <source>
        <dbReference type="SAM" id="Phobius"/>
    </source>
</evidence>
<dbReference type="SMART" id="SM00724">
    <property type="entry name" value="TLC"/>
    <property type="match status" value="1"/>
</dbReference>
<name>A0ABV0TAP0_9TELE</name>
<dbReference type="PANTHER" id="PTHR12560:SF62">
    <property type="entry name" value="CERAMIDE SYNTHASE 3 ISOFORM X1"/>
    <property type="match status" value="1"/>
</dbReference>
<evidence type="ECO:0000256" key="5">
    <source>
        <dbReference type="ARBA" id="ARBA00022692"/>
    </source>
</evidence>
<protein>
    <submittedName>
        <fullName evidence="17">Uncharacterized protein</fullName>
    </submittedName>
</protein>
<dbReference type="Proteomes" id="UP001482620">
    <property type="component" value="Unassembled WGS sequence"/>
</dbReference>
<accession>A0ABV0TAP0</accession>
<evidence type="ECO:0000256" key="9">
    <source>
        <dbReference type="ARBA" id="ARBA00023136"/>
    </source>
</evidence>
<comment type="caution">
    <text evidence="17">The sequence shown here is derived from an EMBL/GenBank/DDBJ whole genome shotgun (WGS) entry which is preliminary data.</text>
</comment>
<dbReference type="PROSITE" id="PS50922">
    <property type="entry name" value="TLC"/>
    <property type="match status" value="1"/>
</dbReference>
<evidence type="ECO:0000313" key="17">
    <source>
        <dbReference type="EMBL" id="MEQ2229511.1"/>
    </source>
</evidence>
<evidence type="ECO:0000313" key="18">
    <source>
        <dbReference type="Proteomes" id="UP001482620"/>
    </source>
</evidence>
<dbReference type="Pfam" id="PF24569">
    <property type="entry name" value="CFAP161"/>
    <property type="match status" value="1"/>
</dbReference>
<evidence type="ECO:0000256" key="13">
    <source>
        <dbReference type="RuleBase" id="RU000682"/>
    </source>
</evidence>
<dbReference type="InterPro" id="IPR016439">
    <property type="entry name" value="Lag1/Lac1-like"/>
</dbReference>
<organism evidence="17 18">
    <name type="scientific">Ilyodon furcidens</name>
    <name type="common">goldbreast splitfin</name>
    <dbReference type="NCBI Taxonomy" id="33524"/>
    <lineage>
        <taxon>Eukaryota</taxon>
        <taxon>Metazoa</taxon>
        <taxon>Chordata</taxon>
        <taxon>Craniata</taxon>
        <taxon>Vertebrata</taxon>
        <taxon>Euteleostomi</taxon>
        <taxon>Actinopterygii</taxon>
        <taxon>Neopterygii</taxon>
        <taxon>Teleostei</taxon>
        <taxon>Neoteleostei</taxon>
        <taxon>Acanthomorphata</taxon>
        <taxon>Ovalentaria</taxon>
        <taxon>Atherinomorphae</taxon>
        <taxon>Cyprinodontiformes</taxon>
        <taxon>Goodeidae</taxon>
        <taxon>Ilyodon</taxon>
    </lineage>
</organism>
<feature type="non-terminal residue" evidence="17">
    <location>
        <position position="530"/>
    </location>
</feature>
<feature type="transmembrane region" description="Helical" evidence="14">
    <location>
        <begin position="136"/>
        <end position="155"/>
    </location>
</feature>
<evidence type="ECO:0000256" key="7">
    <source>
        <dbReference type="ARBA" id="ARBA00022989"/>
    </source>
</evidence>
<evidence type="ECO:0000256" key="1">
    <source>
        <dbReference type="ARBA" id="ARBA00004477"/>
    </source>
</evidence>
<evidence type="ECO:0000256" key="6">
    <source>
        <dbReference type="ARBA" id="ARBA00022824"/>
    </source>
</evidence>
<dbReference type="Pfam" id="PF00046">
    <property type="entry name" value="Homeodomain"/>
    <property type="match status" value="1"/>
</dbReference>
<dbReference type="PROSITE" id="PS50071">
    <property type="entry name" value="HOMEOBOX_2"/>
    <property type="match status" value="1"/>
</dbReference>
<feature type="transmembrane region" description="Helical" evidence="14">
    <location>
        <begin position="263"/>
        <end position="283"/>
    </location>
</feature>
<feature type="DNA-binding region" description="Homeobox" evidence="11">
    <location>
        <begin position="69"/>
        <end position="129"/>
    </location>
</feature>
<dbReference type="PANTHER" id="PTHR12560">
    <property type="entry name" value="LONGEVITY ASSURANCE FACTOR 1 LAG1"/>
    <property type="match status" value="1"/>
</dbReference>
<keyword evidence="4" id="KW-0808">Transferase</keyword>
<dbReference type="InterPro" id="IPR009057">
    <property type="entry name" value="Homeodomain-like_sf"/>
</dbReference>
<gene>
    <name evidence="17" type="ORF">ILYODFUR_019618</name>
</gene>
<dbReference type="SMART" id="SM00389">
    <property type="entry name" value="HOX"/>
    <property type="match status" value="1"/>
</dbReference>
<keyword evidence="8" id="KW-0443">Lipid metabolism</keyword>
<evidence type="ECO:0000259" key="16">
    <source>
        <dbReference type="PROSITE" id="PS50922"/>
    </source>
</evidence>
<evidence type="ECO:0000256" key="2">
    <source>
        <dbReference type="ARBA" id="ARBA00004760"/>
    </source>
</evidence>